<sequence length="931" mass="104401">MSTMSDYQRIARAVAAVAAGHHLPDDDSIPDISRTLSSRAAHHLATTCPLWRAILSKPEFLSHHLAPRPLAADEFPRAFIVQPRKHGFTHLTLIPIDPAAVDVPVRNKYTRPSPPPSNYLRQHDSKDAEHPPLPEMEPDRFALDDPSAPEGEVVDDHATFFARTVPALDLCIVAAHGRLLLCRGRRCYYVCDPANNRWVELPPEHDVNSGLHYDDAALTVTGRVDFTVVLIGCKHRRVIVETFTSSIGRWETKEQPVHGTRRLTRCVGPASPGIHVGGCFYWLSRQRGRILRYDVAAGGRVSVVREPAEPEGSIGRLGRSLGSTGGRLRMCAYDICDERKRCMLPHGGGEGVHGVWVMSSTTDGSWRRVHEAWVGDIDFWYFHTLFESDTPVDFAGACGDFVVMTDGGLRFWRYDYLESDGVQLSGIDYHDIDVDNPIELYRRNVFSELTMPGYQRIARAVATAAARHLPDDGVISDISRNLTSRAVHRLAAACPRWRAIVSQPPFLRCHLAPRPIAADEFPRALIIQPRKLGFTHLTFIPIDPTAADPLAAVNVPVRNKYTRPPPPPSHYQRQFELERRREDPSASVTEELPPPLPETEPDRFDLDDPSSPEWEVVDDHAAFFARTVPALDLCIVAAHGRLLLCRGRRCYYVCDPANNRWVALPPSTLPPQPDVSSGLHYDVDDAGIHFTVVLIGCRRRRVIVETFTSSTGKWETKVLPNQGTQGLTRCVGPASPGIHAGGYFYWLTHRRGRILRYDVAGDGHVAIVREPAESEGSIGRAGRSLGSTGGQLRMCAYDIRDEQRDCVDPHEGGEGVHGVWVMTPAAAAEADGAWAWRRVHEARVEGVDFYYFHMLFDRETPVDFAGARGDFVVMTDGGRRFWRYDYLESKVKLAHLYDYNDGIGVHNRVELYHRNVFRQLSRRYHVFPFFG</sequence>
<evidence type="ECO:0000313" key="2">
    <source>
        <dbReference type="EnsemblPlants" id="LPERR08G11640.1"/>
    </source>
</evidence>
<feature type="compositionally biased region" description="Basic and acidic residues" evidence="1">
    <location>
        <begin position="573"/>
        <end position="584"/>
    </location>
</feature>
<keyword evidence="3" id="KW-1185">Reference proteome</keyword>
<evidence type="ECO:0000256" key="1">
    <source>
        <dbReference type="SAM" id="MobiDB-lite"/>
    </source>
</evidence>
<dbReference type="PANTHER" id="PTHR31672">
    <property type="entry name" value="BNACNNG10540D PROTEIN"/>
    <property type="match status" value="1"/>
</dbReference>
<protein>
    <recommendedName>
        <fullName evidence="4">F-box domain-containing protein</fullName>
    </recommendedName>
</protein>
<dbReference type="Proteomes" id="UP000032180">
    <property type="component" value="Chromosome 8"/>
</dbReference>
<feature type="compositionally biased region" description="Basic and acidic residues" evidence="1">
    <location>
        <begin position="121"/>
        <end position="138"/>
    </location>
</feature>
<dbReference type="PANTHER" id="PTHR31672:SF13">
    <property type="entry name" value="F-BOX PROTEIN CPR30-LIKE"/>
    <property type="match status" value="1"/>
</dbReference>
<evidence type="ECO:0000313" key="3">
    <source>
        <dbReference type="Proteomes" id="UP000032180"/>
    </source>
</evidence>
<reference evidence="2" key="3">
    <citation type="submission" date="2015-04" db="UniProtKB">
        <authorList>
            <consortium name="EnsemblPlants"/>
        </authorList>
    </citation>
    <scope>IDENTIFICATION</scope>
</reference>
<accession>A0A0D9X7P7</accession>
<dbReference type="SUPFAM" id="SSF75011">
    <property type="entry name" value="3-carboxy-cis,cis-mucoante lactonizing enzyme"/>
    <property type="match status" value="1"/>
</dbReference>
<reference evidence="2 3" key="1">
    <citation type="submission" date="2012-08" db="EMBL/GenBank/DDBJ databases">
        <title>Oryza genome evolution.</title>
        <authorList>
            <person name="Wing R.A."/>
        </authorList>
    </citation>
    <scope>NUCLEOTIDE SEQUENCE</scope>
</reference>
<organism evidence="2 3">
    <name type="scientific">Leersia perrieri</name>
    <dbReference type="NCBI Taxonomy" id="77586"/>
    <lineage>
        <taxon>Eukaryota</taxon>
        <taxon>Viridiplantae</taxon>
        <taxon>Streptophyta</taxon>
        <taxon>Embryophyta</taxon>
        <taxon>Tracheophyta</taxon>
        <taxon>Spermatophyta</taxon>
        <taxon>Magnoliopsida</taxon>
        <taxon>Liliopsida</taxon>
        <taxon>Poales</taxon>
        <taxon>Poaceae</taxon>
        <taxon>BOP clade</taxon>
        <taxon>Oryzoideae</taxon>
        <taxon>Oryzeae</taxon>
        <taxon>Oryzinae</taxon>
        <taxon>Leersia</taxon>
    </lineage>
</organism>
<dbReference type="HOGENOM" id="CLU_314345_0_0_1"/>
<dbReference type="eggNOG" id="ENOG502R6I5">
    <property type="taxonomic scope" value="Eukaryota"/>
</dbReference>
<reference evidence="3" key="2">
    <citation type="submission" date="2013-12" db="EMBL/GenBank/DDBJ databases">
        <authorList>
            <person name="Yu Y."/>
            <person name="Lee S."/>
            <person name="de Baynast K."/>
            <person name="Wissotski M."/>
            <person name="Liu L."/>
            <person name="Talag J."/>
            <person name="Goicoechea J."/>
            <person name="Angelova A."/>
            <person name="Jetty R."/>
            <person name="Kudrna D."/>
            <person name="Golser W."/>
            <person name="Rivera L."/>
            <person name="Zhang J."/>
            <person name="Wing R."/>
        </authorList>
    </citation>
    <scope>NUCLEOTIDE SEQUENCE</scope>
</reference>
<evidence type="ECO:0008006" key="4">
    <source>
        <dbReference type="Google" id="ProtNLM"/>
    </source>
</evidence>
<dbReference type="EnsemblPlants" id="LPERR08G11640.1">
    <property type="protein sequence ID" value="LPERR08G11640.1"/>
    <property type="gene ID" value="LPERR08G11640"/>
</dbReference>
<dbReference type="AlphaFoldDB" id="A0A0D9X7P7"/>
<name>A0A0D9X7P7_9ORYZ</name>
<feature type="region of interest" description="Disordered" evidence="1">
    <location>
        <begin position="558"/>
        <end position="610"/>
    </location>
</feature>
<dbReference type="Gramene" id="LPERR08G11640.1">
    <property type="protein sequence ID" value="LPERR08G11640.1"/>
    <property type="gene ID" value="LPERR08G11640"/>
</dbReference>
<dbReference type="InterPro" id="IPR050796">
    <property type="entry name" value="SCF_F-box_component"/>
</dbReference>
<feature type="region of interest" description="Disordered" evidence="1">
    <location>
        <begin position="106"/>
        <end position="138"/>
    </location>
</feature>
<dbReference type="STRING" id="77586.A0A0D9X7P7"/>
<proteinExistence type="predicted"/>